<gene>
    <name evidence="1" type="ORF">CCC13826_1340</name>
</gene>
<dbReference type="EMBL" id="CP000792">
    <property type="protein sequence ID" value="ALF45182.1"/>
    <property type="molecule type" value="Genomic_DNA"/>
</dbReference>
<reference evidence="2" key="1">
    <citation type="submission" date="2007-10" db="EMBL/GenBank/DDBJ databases">
        <title>Genome sequence of Campylobacter concisus 13826 isolated from human feces.</title>
        <authorList>
            <person name="Fouts D.E."/>
            <person name="Mongodin E.F."/>
            <person name="Puiu D."/>
            <person name="Sebastian Y."/>
            <person name="Miller W.G."/>
            <person name="Mandrell R.E."/>
            <person name="On S."/>
            <person name="Nelson K.E."/>
        </authorList>
    </citation>
    <scope>NUCLEOTIDE SEQUENCE [LARGE SCALE GENOMIC DNA]</scope>
    <source>
        <strain evidence="2">13826</strain>
    </source>
</reference>
<dbReference type="OrthoDB" id="9784739at2"/>
<dbReference type="Proteomes" id="UP000001121">
    <property type="component" value="Chromosome"/>
</dbReference>
<proteinExistence type="predicted"/>
<evidence type="ECO:0000313" key="2">
    <source>
        <dbReference type="Proteomes" id="UP000001121"/>
    </source>
</evidence>
<protein>
    <submittedName>
        <fullName evidence="1">Uncharacterized protein</fullName>
    </submittedName>
</protein>
<dbReference type="AlphaFoldDB" id="A0A0M4TKJ9"/>
<dbReference type="RefSeq" id="WP_155759008.1">
    <property type="nucleotide sequence ID" value="NC_009802.2"/>
</dbReference>
<sequence>MAQTLNLATKANHLANCVVGSDSFCYAHTKTGFHEKFITTATLFQGFCKDQRLQGDRS</sequence>
<evidence type="ECO:0000313" key="1">
    <source>
        <dbReference type="EMBL" id="ALF45182.1"/>
    </source>
</evidence>
<dbReference type="KEGG" id="cco:CCC13826_1340"/>
<name>A0A0M4TKJ9_CAMC1</name>
<organism evidence="1 2">
    <name type="scientific">Campylobacter concisus (strain 13826)</name>
    <dbReference type="NCBI Taxonomy" id="360104"/>
    <lineage>
        <taxon>Bacteria</taxon>
        <taxon>Pseudomonadati</taxon>
        <taxon>Campylobacterota</taxon>
        <taxon>Epsilonproteobacteria</taxon>
        <taxon>Campylobacterales</taxon>
        <taxon>Campylobacteraceae</taxon>
        <taxon>Campylobacter</taxon>
    </lineage>
</organism>
<accession>A0A0M4TKJ9</accession>